<sequence>MTSLNESMENISTREDFCSFVEALRHDLLNNRDQWENIALSDFLEAMQAWVEDMDGFYANKGTETPVQPSWGIFSEILMAARIYE</sequence>
<name>A0ABT2UBV0_9BACL</name>
<keyword evidence="3" id="KW-1185">Reference proteome</keyword>
<proteinExistence type="predicted"/>
<feature type="domain" description="DUF7660" evidence="1">
    <location>
        <begin position="13"/>
        <end position="85"/>
    </location>
</feature>
<comment type="caution">
    <text evidence="2">The sequence shown here is derived from an EMBL/GenBank/DDBJ whole genome shotgun (WGS) entry which is preliminary data.</text>
</comment>
<reference evidence="2 3" key="1">
    <citation type="submission" date="2022-09" db="EMBL/GenBank/DDBJ databases">
        <authorList>
            <person name="Han X.L."/>
            <person name="Wang Q."/>
            <person name="Lu T."/>
        </authorList>
    </citation>
    <scope>NUCLEOTIDE SEQUENCE [LARGE SCALE GENOMIC DNA]</scope>
    <source>
        <strain evidence="2 3">WQ 127069</strain>
    </source>
</reference>
<dbReference type="Pfam" id="PF24693">
    <property type="entry name" value="DUF7660"/>
    <property type="match status" value="1"/>
</dbReference>
<evidence type="ECO:0000313" key="3">
    <source>
        <dbReference type="Proteomes" id="UP001652445"/>
    </source>
</evidence>
<dbReference type="InterPro" id="IPR056077">
    <property type="entry name" value="DUF7660"/>
</dbReference>
<organism evidence="2 3">
    <name type="scientific">Paenibacillus baimaensis</name>
    <dbReference type="NCBI Taxonomy" id="2982185"/>
    <lineage>
        <taxon>Bacteria</taxon>
        <taxon>Bacillati</taxon>
        <taxon>Bacillota</taxon>
        <taxon>Bacilli</taxon>
        <taxon>Bacillales</taxon>
        <taxon>Paenibacillaceae</taxon>
        <taxon>Paenibacillus</taxon>
    </lineage>
</organism>
<evidence type="ECO:0000259" key="1">
    <source>
        <dbReference type="Pfam" id="PF24693"/>
    </source>
</evidence>
<gene>
    <name evidence="2" type="ORF">OB236_08205</name>
</gene>
<dbReference type="RefSeq" id="WP_262683514.1">
    <property type="nucleotide sequence ID" value="NZ_JAOQIO010000018.1"/>
</dbReference>
<accession>A0ABT2UBV0</accession>
<evidence type="ECO:0000313" key="2">
    <source>
        <dbReference type="EMBL" id="MCU6792107.1"/>
    </source>
</evidence>
<protein>
    <recommendedName>
        <fullName evidence="1">DUF7660 domain-containing protein</fullName>
    </recommendedName>
</protein>
<dbReference type="Proteomes" id="UP001652445">
    <property type="component" value="Unassembled WGS sequence"/>
</dbReference>
<dbReference type="EMBL" id="JAOQIO010000018">
    <property type="protein sequence ID" value="MCU6792107.1"/>
    <property type="molecule type" value="Genomic_DNA"/>
</dbReference>